<reference evidence="1" key="1">
    <citation type="journal article" date="2015" name="Nature">
        <title>Complex archaea that bridge the gap between prokaryotes and eukaryotes.</title>
        <authorList>
            <person name="Spang A."/>
            <person name="Saw J.H."/>
            <person name="Jorgensen S.L."/>
            <person name="Zaremba-Niedzwiedzka K."/>
            <person name="Martijn J."/>
            <person name="Lind A.E."/>
            <person name="van Eijk R."/>
            <person name="Schleper C."/>
            <person name="Guy L."/>
            <person name="Ettema T.J."/>
        </authorList>
    </citation>
    <scope>NUCLEOTIDE SEQUENCE</scope>
</reference>
<organism evidence="1">
    <name type="scientific">marine sediment metagenome</name>
    <dbReference type="NCBI Taxonomy" id="412755"/>
    <lineage>
        <taxon>unclassified sequences</taxon>
        <taxon>metagenomes</taxon>
        <taxon>ecological metagenomes</taxon>
    </lineage>
</organism>
<sequence>MPKIGDRAIGTSIGNHSWGYYQYVQCSDCDYTRWVAEKTCRTSNGRCSPCSLKSRKGKSILAMRGDKNPAWKGGRLLLKSGYIRLSIYPEDPYFEMGKANDGHVVRTILEHRLVMARHLGRCLERWEIVHHR</sequence>
<comment type="caution">
    <text evidence="1">The sequence shown here is derived from an EMBL/GenBank/DDBJ whole genome shotgun (WGS) entry which is preliminary data.</text>
</comment>
<evidence type="ECO:0000313" key="1">
    <source>
        <dbReference type="EMBL" id="KKL16537.1"/>
    </source>
</evidence>
<dbReference type="EMBL" id="LAZR01039623">
    <property type="protein sequence ID" value="KKL16537.1"/>
    <property type="molecule type" value="Genomic_DNA"/>
</dbReference>
<dbReference type="AlphaFoldDB" id="A0A0F9BRN7"/>
<proteinExistence type="predicted"/>
<feature type="non-terminal residue" evidence="1">
    <location>
        <position position="132"/>
    </location>
</feature>
<name>A0A0F9BRN7_9ZZZZ</name>
<gene>
    <name evidence="1" type="ORF">LCGC14_2494590</name>
</gene>
<protein>
    <recommendedName>
        <fullName evidence="2">HNH nuclease domain-containing protein</fullName>
    </recommendedName>
</protein>
<accession>A0A0F9BRN7</accession>
<evidence type="ECO:0008006" key="2">
    <source>
        <dbReference type="Google" id="ProtNLM"/>
    </source>
</evidence>